<evidence type="ECO:0000256" key="6">
    <source>
        <dbReference type="ARBA" id="ARBA00023157"/>
    </source>
</evidence>
<dbReference type="GO" id="GO:0005576">
    <property type="term" value="C:extracellular region"/>
    <property type="evidence" value="ECO:0007669"/>
    <property type="project" value="UniProtKB-SubCell"/>
</dbReference>
<organism evidence="9 10">
    <name type="scientific">Rissa tridactyla</name>
    <name type="common">Black-legged kittiwake</name>
    <name type="synonym">Larus tridactyla</name>
    <dbReference type="NCBI Taxonomy" id="75485"/>
    <lineage>
        <taxon>Eukaryota</taxon>
        <taxon>Metazoa</taxon>
        <taxon>Chordata</taxon>
        <taxon>Craniata</taxon>
        <taxon>Vertebrata</taxon>
        <taxon>Euteleostomi</taxon>
        <taxon>Archelosauria</taxon>
        <taxon>Archosauria</taxon>
        <taxon>Dinosauria</taxon>
        <taxon>Saurischia</taxon>
        <taxon>Theropoda</taxon>
        <taxon>Coelurosauria</taxon>
        <taxon>Aves</taxon>
        <taxon>Neognathae</taxon>
        <taxon>Neoaves</taxon>
        <taxon>Charadriiformes</taxon>
        <taxon>Laridae</taxon>
        <taxon>Rissa</taxon>
    </lineage>
</organism>
<reference evidence="9 10" key="1">
    <citation type="submission" date="2019-09" db="EMBL/GenBank/DDBJ databases">
        <title>Bird 10,000 Genomes (B10K) Project - Family phase.</title>
        <authorList>
            <person name="Zhang G."/>
        </authorList>
    </citation>
    <scope>NUCLEOTIDE SEQUENCE [LARGE SCALE GENOMIC DNA]</scope>
    <source>
        <strain evidence="9">OUT-0021</strain>
        <tissue evidence="9">Blood</tissue>
    </source>
</reference>
<dbReference type="InterPro" id="IPR029034">
    <property type="entry name" value="Cystine-knot_cytokine"/>
</dbReference>
<feature type="non-terminal residue" evidence="9">
    <location>
        <position position="83"/>
    </location>
</feature>
<proteinExistence type="inferred from homology"/>
<keyword evidence="5" id="KW-0339">Growth factor</keyword>
<evidence type="ECO:0000313" key="9">
    <source>
        <dbReference type="EMBL" id="NXV39720.1"/>
    </source>
</evidence>
<evidence type="ECO:0000256" key="2">
    <source>
        <dbReference type="ARBA" id="ARBA00009832"/>
    </source>
</evidence>
<dbReference type="SUPFAM" id="SSF57501">
    <property type="entry name" value="Cystine-knot cytokines"/>
    <property type="match status" value="1"/>
</dbReference>
<dbReference type="InterPro" id="IPR043401">
    <property type="entry name" value="GDNF_fam"/>
</dbReference>
<keyword evidence="4" id="KW-0732">Signal</keyword>
<dbReference type="AlphaFoldDB" id="A0A7L3TJE6"/>
<dbReference type="InterPro" id="IPR001839">
    <property type="entry name" value="TGF-b_C"/>
</dbReference>
<feature type="compositionally biased region" description="Gly residues" evidence="7">
    <location>
        <begin position="13"/>
        <end position="24"/>
    </location>
</feature>
<evidence type="ECO:0000256" key="4">
    <source>
        <dbReference type="ARBA" id="ARBA00022729"/>
    </source>
</evidence>
<dbReference type="GO" id="GO:0030116">
    <property type="term" value="F:glial cell-derived neurotrophic factor receptor binding"/>
    <property type="evidence" value="ECO:0007669"/>
    <property type="project" value="InterPro"/>
</dbReference>
<evidence type="ECO:0000259" key="8">
    <source>
        <dbReference type="PROSITE" id="PS51362"/>
    </source>
</evidence>
<protein>
    <submittedName>
        <fullName evidence="9">PSPN protein</fullName>
    </submittedName>
</protein>
<comment type="caution">
    <text evidence="9">The sequence shown here is derived from an EMBL/GenBank/DDBJ whole genome shotgun (WGS) entry which is preliminary data.</text>
</comment>
<evidence type="ECO:0000256" key="7">
    <source>
        <dbReference type="SAM" id="MobiDB-lite"/>
    </source>
</evidence>
<comment type="similarity">
    <text evidence="2">Belongs to the TGF-beta family. GDNF subfamily.</text>
</comment>
<evidence type="ECO:0000256" key="3">
    <source>
        <dbReference type="ARBA" id="ARBA00022525"/>
    </source>
</evidence>
<dbReference type="GO" id="GO:0030971">
    <property type="term" value="F:receptor tyrosine kinase binding"/>
    <property type="evidence" value="ECO:0007669"/>
    <property type="project" value="InterPro"/>
</dbReference>
<evidence type="ECO:0000256" key="5">
    <source>
        <dbReference type="ARBA" id="ARBA00023030"/>
    </source>
</evidence>
<name>A0A7L3TJE6_RISTR</name>
<evidence type="ECO:0000313" key="10">
    <source>
        <dbReference type="Proteomes" id="UP000540089"/>
    </source>
</evidence>
<sequence length="83" mass="8030">SAGTPPSPPTAPPGGGSPRGGRGRCGLRALAVRVRELGLGYPSEETVLFRYCGGGCPAPPTNHGLALARLRPGGGPGGGAGPC</sequence>
<keyword evidence="6" id="KW-1015">Disulfide bond</keyword>
<feature type="non-terminal residue" evidence="9">
    <location>
        <position position="1"/>
    </location>
</feature>
<gene>
    <name evidence="9" type="primary">Pspn</name>
    <name evidence="9" type="ORF">RISTRI_R16206</name>
</gene>
<evidence type="ECO:0000256" key="1">
    <source>
        <dbReference type="ARBA" id="ARBA00004613"/>
    </source>
</evidence>
<dbReference type="PANTHER" id="PTHR12173">
    <property type="entry name" value="GDNF SUBFAMILY OF TGF-BETA FAMILY"/>
    <property type="match status" value="1"/>
</dbReference>
<feature type="region of interest" description="Disordered" evidence="7">
    <location>
        <begin position="1"/>
        <end position="24"/>
    </location>
</feature>
<dbReference type="EMBL" id="VZUC01041867">
    <property type="protein sequence ID" value="NXV39720.1"/>
    <property type="molecule type" value="Genomic_DNA"/>
</dbReference>
<feature type="domain" description="TGF-beta family profile" evidence="8">
    <location>
        <begin position="7"/>
        <end position="83"/>
    </location>
</feature>
<keyword evidence="3" id="KW-0964">Secreted</keyword>
<dbReference type="Proteomes" id="UP000540089">
    <property type="component" value="Unassembled WGS sequence"/>
</dbReference>
<dbReference type="PROSITE" id="PS51362">
    <property type="entry name" value="TGF_BETA_2"/>
    <property type="match status" value="1"/>
</dbReference>
<dbReference type="GO" id="GO:0008083">
    <property type="term" value="F:growth factor activity"/>
    <property type="evidence" value="ECO:0007669"/>
    <property type="project" value="UniProtKB-KW"/>
</dbReference>
<dbReference type="GO" id="GO:0048731">
    <property type="term" value="P:system development"/>
    <property type="evidence" value="ECO:0007669"/>
    <property type="project" value="UniProtKB-ARBA"/>
</dbReference>
<accession>A0A7L3TJE6</accession>
<feature type="compositionally biased region" description="Pro residues" evidence="7">
    <location>
        <begin position="1"/>
        <end position="12"/>
    </location>
</feature>
<keyword evidence="10" id="KW-1185">Reference proteome</keyword>
<dbReference type="Gene3D" id="2.10.90.10">
    <property type="entry name" value="Cystine-knot cytokines"/>
    <property type="match status" value="1"/>
</dbReference>
<comment type="subcellular location">
    <subcellularLocation>
        <location evidence="1">Secreted</location>
    </subcellularLocation>
</comment>